<feature type="domain" description="Reverse transcriptase Ty1/copia-type" evidence="2">
    <location>
        <begin position="1"/>
        <end position="56"/>
    </location>
</feature>
<feature type="region of interest" description="Disordered" evidence="1">
    <location>
        <begin position="84"/>
        <end position="125"/>
    </location>
</feature>
<feature type="compositionally biased region" description="Basic and acidic residues" evidence="1">
    <location>
        <begin position="100"/>
        <end position="109"/>
    </location>
</feature>
<dbReference type="AlphaFoldDB" id="A0AA88QX52"/>
<comment type="caution">
    <text evidence="3">The sequence shown here is derived from an EMBL/GenBank/DDBJ whole genome shotgun (WGS) entry which is preliminary data.</text>
</comment>
<proteinExistence type="predicted"/>
<reference evidence="3" key="1">
    <citation type="submission" date="2022-12" db="EMBL/GenBank/DDBJ databases">
        <title>Draft genome assemblies for two species of Escallonia (Escalloniales).</title>
        <authorList>
            <person name="Chanderbali A."/>
            <person name="Dervinis C."/>
            <person name="Anghel I."/>
            <person name="Soltis D."/>
            <person name="Soltis P."/>
            <person name="Zapata F."/>
        </authorList>
    </citation>
    <scope>NUCLEOTIDE SEQUENCE</scope>
    <source>
        <strain evidence="3">UCBG92.1500</strain>
        <tissue evidence="3">Leaf</tissue>
    </source>
</reference>
<dbReference type="InterPro" id="IPR013103">
    <property type="entry name" value="RVT_2"/>
</dbReference>
<evidence type="ECO:0000313" key="4">
    <source>
        <dbReference type="Proteomes" id="UP001187471"/>
    </source>
</evidence>
<protein>
    <recommendedName>
        <fullName evidence="2">Reverse transcriptase Ty1/copia-type domain-containing protein</fullName>
    </recommendedName>
</protein>
<evidence type="ECO:0000259" key="2">
    <source>
        <dbReference type="Pfam" id="PF07727"/>
    </source>
</evidence>
<dbReference type="EMBL" id="JAVXUO010002050">
    <property type="protein sequence ID" value="KAK2976677.1"/>
    <property type="molecule type" value="Genomic_DNA"/>
</dbReference>
<dbReference type="Proteomes" id="UP001187471">
    <property type="component" value="Unassembled WGS sequence"/>
</dbReference>
<name>A0AA88QX52_9ASTE</name>
<feature type="compositionally biased region" description="Basic and acidic residues" evidence="1">
    <location>
        <begin position="116"/>
        <end position="125"/>
    </location>
</feature>
<sequence length="125" mass="14461">MAQKFEMMDIGLMSYYLGIKVKQRGDGIFISRERCAKEILKKFKIDDSNPVSIPLECGVKSSKKNVCEKVNPTLFKSLLGSLRSDQQKKRKMRKGFSFKTYDHGRWPGREKKRKGTRDTNHVAET</sequence>
<evidence type="ECO:0000313" key="3">
    <source>
        <dbReference type="EMBL" id="KAK2976677.1"/>
    </source>
</evidence>
<evidence type="ECO:0000256" key="1">
    <source>
        <dbReference type="SAM" id="MobiDB-lite"/>
    </source>
</evidence>
<accession>A0AA88QX52</accession>
<keyword evidence="4" id="KW-1185">Reference proteome</keyword>
<organism evidence="3 4">
    <name type="scientific">Escallonia rubra</name>
    <dbReference type="NCBI Taxonomy" id="112253"/>
    <lineage>
        <taxon>Eukaryota</taxon>
        <taxon>Viridiplantae</taxon>
        <taxon>Streptophyta</taxon>
        <taxon>Embryophyta</taxon>
        <taxon>Tracheophyta</taxon>
        <taxon>Spermatophyta</taxon>
        <taxon>Magnoliopsida</taxon>
        <taxon>eudicotyledons</taxon>
        <taxon>Gunneridae</taxon>
        <taxon>Pentapetalae</taxon>
        <taxon>asterids</taxon>
        <taxon>campanulids</taxon>
        <taxon>Escalloniales</taxon>
        <taxon>Escalloniaceae</taxon>
        <taxon>Escallonia</taxon>
    </lineage>
</organism>
<dbReference type="Pfam" id="PF07727">
    <property type="entry name" value="RVT_2"/>
    <property type="match status" value="1"/>
</dbReference>
<gene>
    <name evidence="3" type="ORF">RJ640_004278</name>
</gene>